<evidence type="ECO:0000256" key="9">
    <source>
        <dbReference type="RuleBase" id="RU003941"/>
    </source>
</evidence>
<evidence type="ECO:0000313" key="18">
    <source>
        <dbReference type="Proteomes" id="UP000077349"/>
    </source>
</evidence>
<dbReference type="EMBL" id="JOPG01000027">
    <property type="protein sequence ID" value="OUJ04756.1"/>
    <property type="molecule type" value="Genomic_DNA"/>
</dbReference>
<evidence type="ECO:0000313" key="19">
    <source>
        <dbReference type="Proteomes" id="UP000242683"/>
    </source>
</evidence>
<evidence type="ECO:0000313" key="13">
    <source>
        <dbReference type="EMBL" id="OAG77737.1"/>
    </source>
</evidence>
<evidence type="ECO:0000256" key="3">
    <source>
        <dbReference type="ARBA" id="ARBA00022845"/>
    </source>
</evidence>
<evidence type="ECO:0000256" key="1">
    <source>
        <dbReference type="ARBA" id="ARBA00010529"/>
    </source>
</evidence>
<dbReference type="NCBIfam" id="NF001222">
    <property type="entry name" value="PRK00199.1"/>
    <property type="match status" value="1"/>
</dbReference>
<comment type="function">
    <text evidence="9">This protein is one of the two subunits of integration host factor, a specific DNA-binding protein that functions in genetic recombination as well as in transcriptional and translational control.</text>
</comment>
<gene>
    <name evidence="10" type="ORF">AD933_11705</name>
    <name evidence="11" type="ORF">AD951_15470</name>
    <name evidence="12" type="ORF">AD953_14910</name>
    <name evidence="13" type="ORF">Amal_01110</name>
    <name evidence="14" type="ORF">HK23_08450</name>
</gene>
<dbReference type="GO" id="GO:0003677">
    <property type="term" value="F:DNA binding"/>
    <property type="evidence" value="ECO:0007669"/>
    <property type="project" value="UniProtKB-KW"/>
</dbReference>
<dbReference type="EMBL" id="LHZZ01000643">
    <property type="protein sequence ID" value="KXV73726.1"/>
    <property type="molecule type" value="Genomic_DNA"/>
</dbReference>
<organism evidence="10 16">
    <name type="scientific">Acetobacter malorum</name>
    <dbReference type="NCBI Taxonomy" id="178901"/>
    <lineage>
        <taxon>Bacteria</taxon>
        <taxon>Pseudomonadati</taxon>
        <taxon>Pseudomonadota</taxon>
        <taxon>Alphaproteobacteria</taxon>
        <taxon>Acetobacterales</taxon>
        <taxon>Acetobacteraceae</taxon>
        <taxon>Acetobacter</taxon>
    </lineage>
</organism>
<keyword evidence="5 9" id="KW-0238">DNA-binding</keyword>
<dbReference type="Pfam" id="PF00216">
    <property type="entry name" value="Bac_DNA_binding"/>
    <property type="match status" value="1"/>
</dbReference>
<dbReference type="EMBL" id="LHZF01000172">
    <property type="protein sequence ID" value="KXV14564.1"/>
    <property type="molecule type" value="Genomic_DNA"/>
</dbReference>
<reference evidence="14" key="1">
    <citation type="submission" date="2014-06" db="EMBL/GenBank/DDBJ databases">
        <authorList>
            <person name="Ju J."/>
            <person name="Zhang J."/>
        </authorList>
    </citation>
    <scope>NUCLEOTIDE SEQUENCE [LARGE SCALE GENOMIC DNA]</scope>
    <source>
        <strain evidence="14">DsW_057</strain>
    </source>
</reference>
<evidence type="ECO:0000256" key="8">
    <source>
        <dbReference type="RuleBase" id="RU003939"/>
    </source>
</evidence>
<dbReference type="CDD" id="cd13836">
    <property type="entry name" value="IHF_B"/>
    <property type="match status" value="1"/>
</dbReference>
<evidence type="ECO:0000256" key="7">
    <source>
        <dbReference type="ARBA" id="ARBA00023172"/>
    </source>
</evidence>
<keyword evidence="4 9" id="KW-0805">Transcription regulation</keyword>
<dbReference type="GeneID" id="29558070"/>
<evidence type="ECO:0000256" key="5">
    <source>
        <dbReference type="ARBA" id="ARBA00023125"/>
    </source>
</evidence>
<dbReference type="Proteomes" id="UP000077349">
    <property type="component" value="Unassembled WGS sequence"/>
</dbReference>
<keyword evidence="6 9" id="KW-0804">Transcription</keyword>
<dbReference type="SMART" id="SM00411">
    <property type="entry name" value="BHL"/>
    <property type="match status" value="1"/>
</dbReference>
<comment type="subunit">
    <text evidence="9">Heterodimer of an alpha and a beta chain.</text>
</comment>
<protein>
    <recommendedName>
        <fullName evidence="2 9">Integration host factor subunit beta</fullName>
    </recommendedName>
</protein>
<evidence type="ECO:0000256" key="6">
    <source>
        <dbReference type="ARBA" id="ARBA00023163"/>
    </source>
</evidence>
<dbReference type="Proteomes" id="UP000075538">
    <property type="component" value="Unassembled WGS sequence"/>
</dbReference>
<dbReference type="PROSITE" id="PS00045">
    <property type="entry name" value="HISTONE_LIKE"/>
    <property type="match status" value="1"/>
</dbReference>
<evidence type="ECO:0000256" key="4">
    <source>
        <dbReference type="ARBA" id="ARBA00023015"/>
    </source>
</evidence>
<dbReference type="SUPFAM" id="SSF47729">
    <property type="entry name" value="IHF-like DNA-binding proteins"/>
    <property type="match status" value="1"/>
</dbReference>
<dbReference type="PANTHER" id="PTHR33175:SF5">
    <property type="entry name" value="INTEGRATION HOST FACTOR SUBUNIT BETA"/>
    <property type="match status" value="1"/>
</dbReference>
<dbReference type="PRINTS" id="PR01727">
    <property type="entry name" value="DNABINDINGHU"/>
</dbReference>
<dbReference type="InterPro" id="IPR010992">
    <property type="entry name" value="IHF-like_DNA-bd_dom_sf"/>
</dbReference>
<dbReference type="EMBL" id="LHZX01000318">
    <property type="protein sequence ID" value="KXV67629.1"/>
    <property type="molecule type" value="Genomic_DNA"/>
</dbReference>
<dbReference type="RefSeq" id="WP_043550604.1">
    <property type="nucleotide sequence ID" value="NZ_CALAZD010000143.1"/>
</dbReference>
<dbReference type="STRING" id="178901.AmDm5_1159"/>
<dbReference type="EMBL" id="LVHD01000011">
    <property type="protein sequence ID" value="OAG77737.1"/>
    <property type="molecule type" value="Genomic_DNA"/>
</dbReference>
<evidence type="ECO:0000313" key="14">
    <source>
        <dbReference type="EMBL" id="OUJ04756.1"/>
    </source>
</evidence>
<dbReference type="GO" id="GO:0005829">
    <property type="term" value="C:cytosol"/>
    <property type="evidence" value="ECO:0007669"/>
    <property type="project" value="TreeGrafter"/>
</dbReference>
<evidence type="ECO:0000313" key="11">
    <source>
        <dbReference type="EMBL" id="KXV67629.1"/>
    </source>
</evidence>
<dbReference type="AlphaFoldDB" id="A0A087PSF0"/>
<dbReference type="OrthoDB" id="9804203at2"/>
<name>A0A087PSF0_9PROT</name>
<evidence type="ECO:0000313" key="16">
    <source>
        <dbReference type="Proteomes" id="UP000075526"/>
    </source>
</evidence>
<keyword evidence="7 9" id="KW-0233">DNA recombination</keyword>
<evidence type="ECO:0000313" key="12">
    <source>
        <dbReference type="EMBL" id="KXV73726.1"/>
    </source>
</evidence>
<dbReference type="NCBIfam" id="TIGR00988">
    <property type="entry name" value="hip"/>
    <property type="match status" value="1"/>
</dbReference>
<reference evidence="13 18" key="4">
    <citation type="submission" date="2016-03" db="EMBL/GenBank/DDBJ databases">
        <title>Draft genome sequence of Acetobacter malorum CECT 7742, a strain isolated from strawberry vinegar.</title>
        <authorList>
            <person name="Sainz F."/>
            <person name="Mas A."/>
            <person name="Torija M.J."/>
        </authorList>
    </citation>
    <scope>NUCLEOTIDE SEQUENCE [LARGE SCALE GENOMIC DNA]</scope>
    <source>
        <strain evidence="13 18">CECT 7742</strain>
    </source>
</reference>
<dbReference type="GO" id="GO:0006355">
    <property type="term" value="P:regulation of DNA-templated transcription"/>
    <property type="evidence" value="ECO:0007669"/>
    <property type="project" value="InterPro"/>
</dbReference>
<dbReference type="GO" id="GO:0030527">
    <property type="term" value="F:structural constituent of chromatin"/>
    <property type="evidence" value="ECO:0007669"/>
    <property type="project" value="InterPro"/>
</dbReference>
<dbReference type="InterPro" id="IPR020816">
    <property type="entry name" value="Histone-like_DNA-bd_CS"/>
</dbReference>
<dbReference type="Proteomes" id="UP000075377">
    <property type="component" value="Unassembled WGS sequence"/>
</dbReference>
<proteinExistence type="inferred from homology"/>
<dbReference type="GO" id="GO:0006310">
    <property type="term" value="P:DNA recombination"/>
    <property type="evidence" value="ECO:0007669"/>
    <property type="project" value="UniProtKB-KW"/>
</dbReference>
<sequence>MTKSELIAALMQKHPHLQLKDINLIVNTVFDSISSSLADNNRVELRGFGAFSIKERDPRIGRNPKTGEQVQVSKKYIPFFKTGKDLHARINKARKA</sequence>
<evidence type="ECO:0000313" key="17">
    <source>
        <dbReference type="Proteomes" id="UP000075538"/>
    </source>
</evidence>
<dbReference type="eggNOG" id="COG0776">
    <property type="taxonomic scope" value="Bacteria"/>
</dbReference>
<dbReference type="Gene3D" id="4.10.520.10">
    <property type="entry name" value="IHF-like DNA-binding proteins"/>
    <property type="match status" value="1"/>
</dbReference>
<reference evidence="15 16" key="3">
    <citation type="submission" date="2015-06" db="EMBL/GenBank/DDBJ databases">
        <title>Improved classification and identification of acetic acid bacteria using matrix-assisted laser desorption/ionization time-of-flight mass spectrometry; Gluconobacter nephelii and Gluconobacter uchimurae are later heterotypic synonyms of Gluconobacter japonicus and Gluconobacter oxydans, respectively.</title>
        <authorList>
            <person name="Li L."/>
            <person name="Cleenwerck I."/>
            <person name="De Vuyst L."/>
            <person name="Vandamme P."/>
        </authorList>
    </citation>
    <scope>NUCLEOTIDE SEQUENCE [LARGE SCALE GENOMIC DNA]</scope>
    <source>
        <strain evidence="10 16">LMG 1552</strain>
        <strain evidence="12 17">LMG 1604</strain>
        <strain evidence="11 15">LMG 1699</strain>
    </source>
</reference>
<evidence type="ECO:0000313" key="10">
    <source>
        <dbReference type="EMBL" id="KXV14564.1"/>
    </source>
</evidence>
<dbReference type="PANTHER" id="PTHR33175">
    <property type="entry name" value="DNA-BINDING PROTEIN HU"/>
    <property type="match status" value="1"/>
</dbReference>
<comment type="caution">
    <text evidence="10">The sequence shown here is derived from an EMBL/GenBank/DDBJ whole genome shotgun (WGS) entry which is preliminary data.</text>
</comment>
<accession>A0A087PSF0</accession>
<dbReference type="Proteomes" id="UP000242683">
    <property type="component" value="Unassembled WGS sequence"/>
</dbReference>
<dbReference type="GO" id="GO:0006417">
    <property type="term" value="P:regulation of translation"/>
    <property type="evidence" value="ECO:0007669"/>
    <property type="project" value="UniProtKB-KW"/>
</dbReference>
<keyword evidence="3 9" id="KW-0810">Translation regulation</keyword>
<dbReference type="GO" id="GO:0005694">
    <property type="term" value="C:chromosome"/>
    <property type="evidence" value="ECO:0007669"/>
    <property type="project" value="InterPro"/>
</dbReference>
<evidence type="ECO:0000256" key="2">
    <source>
        <dbReference type="ARBA" id="ARBA00018700"/>
    </source>
</evidence>
<dbReference type="PATRIC" id="fig|178901.10.peg.1131"/>
<dbReference type="InterPro" id="IPR000119">
    <property type="entry name" value="Hist_DNA-bd"/>
</dbReference>
<dbReference type="Proteomes" id="UP000075526">
    <property type="component" value="Unassembled WGS sequence"/>
</dbReference>
<evidence type="ECO:0000313" key="15">
    <source>
        <dbReference type="Proteomes" id="UP000075377"/>
    </source>
</evidence>
<dbReference type="InterPro" id="IPR005685">
    <property type="entry name" value="IHF_beta"/>
</dbReference>
<comment type="similarity">
    <text evidence="1 8">Belongs to the bacterial histone-like protein family.</text>
</comment>
<reference evidence="19" key="2">
    <citation type="submission" date="2014-06" db="EMBL/GenBank/DDBJ databases">
        <authorList>
            <person name="Winans N.J."/>
            <person name="Newell P.D."/>
            <person name="Douglas A.E."/>
        </authorList>
    </citation>
    <scope>NUCLEOTIDE SEQUENCE [LARGE SCALE GENOMIC DNA]</scope>
    <source>
        <strain evidence="19">DsW_057</strain>
    </source>
</reference>